<evidence type="ECO:0000313" key="2">
    <source>
        <dbReference type="Proteomes" id="UP001163823"/>
    </source>
</evidence>
<reference evidence="1" key="1">
    <citation type="journal article" date="2023" name="Science">
        <title>Elucidation of the pathway for biosynthesis of saponin adjuvants from the soapbark tree.</title>
        <authorList>
            <person name="Reed J."/>
            <person name="Orme A."/>
            <person name="El-Demerdash A."/>
            <person name="Owen C."/>
            <person name="Martin L.B.B."/>
            <person name="Misra R.C."/>
            <person name="Kikuchi S."/>
            <person name="Rejzek M."/>
            <person name="Martin A.C."/>
            <person name="Harkess A."/>
            <person name="Leebens-Mack J."/>
            <person name="Louveau T."/>
            <person name="Stephenson M.J."/>
            <person name="Osbourn A."/>
        </authorList>
    </citation>
    <scope>NUCLEOTIDE SEQUENCE</scope>
    <source>
        <strain evidence="1">S10</strain>
    </source>
</reference>
<dbReference type="KEGG" id="qsa:O6P43_014217"/>
<sequence>MAKYEAYSEKVAVKYRDDPSAQPLIDHDKWLDDAKLPKKGECMASSGLLIHVLRHCPPQLAACRMTIMSPYLQVTSQVSESQNQQMRMYVNETFRGVMDLLRRFSSFYIARFREG</sequence>
<name>A0AAD7PQE6_QUISA</name>
<dbReference type="EMBL" id="JARAOO010000006">
    <property type="protein sequence ID" value="KAJ7964391.1"/>
    <property type="molecule type" value="Genomic_DNA"/>
</dbReference>
<protein>
    <submittedName>
        <fullName evidence="1">Uncharacterized protein</fullName>
    </submittedName>
</protein>
<dbReference type="AlphaFoldDB" id="A0AAD7PQE6"/>
<proteinExistence type="predicted"/>
<organism evidence="1 2">
    <name type="scientific">Quillaja saponaria</name>
    <name type="common">Soap bark tree</name>
    <dbReference type="NCBI Taxonomy" id="32244"/>
    <lineage>
        <taxon>Eukaryota</taxon>
        <taxon>Viridiplantae</taxon>
        <taxon>Streptophyta</taxon>
        <taxon>Embryophyta</taxon>
        <taxon>Tracheophyta</taxon>
        <taxon>Spermatophyta</taxon>
        <taxon>Magnoliopsida</taxon>
        <taxon>eudicotyledons</taxon>
        <taxon>Gunneridae</taxon>
        <taxon>Pentapetalae</taxon>
        <taxon>rosids</taxon>
        <taxon>fabids</taxon>
        <taxon>Fabales</taxon>
        <taxon>Quillajaceae</taxon>
        <taxon>Quillaja</taxon>
    </lineage>
</organism>
<gene>
    <name evidence="1" type="ORF">O6P43_014217</name>
</gene>
<dbReference type="Proteomes" id="UP001163823">
    <property type="component" value="Chromosome 6"/>
</dbReference>
<evidence type="ECO:0000313" key="1">
    <source>
        <dbReference type="EMBL" id="KAJ7964391.1"/>
    </source>
</evidence>
<keyword evidence="2" id="KW-1185">Reference proteome</keyword>
<comment type="caution">
    <text evidence="1">The sequence shown here is derived from an EMBL/GenBank/DDBJ whole genome shotgun (WGS) entry which is preliminary data.</text>
</comment>
<accession>A0AAD7PQE6</accession>